<dbReference type="PANTHER" id="PTHR30069">
    <property type="entry name" value="TONB-DEPENDENT OUTER MEMBRANE RECEPTOR"/>
    <property type="match status" value="1"/>
</dbReference>
<evidence type="ECO:0000313" key="8">
    <source>
        <dbReference type="Proteomes" id="UP000190669"/>
    </source>
</evidence>
<dbReference type="SUPFAM" id="SSF56935">
    <property type="entry name" value="Porins"/>
    <property type="match status" value="1"/>
</dbReference>
<keyword evidence="2 3" id="KW-0472">Membrane</keyword>
<dbReference type="InterPro" id="IPR023997">
    <property type="entry name" value="TonB-dep_OMP_SusC/RagA_CS"/>
</dbReference>
<keyword evidence="2" id="KW-0813">Transport</keyword>
<evidence type="ECO:0000256" key="3">
    <source>
        <dbReference type="RuleBase" id="RU003357"/>
    </source>
</evidence>
<sequence>MNVKLRVLSAGALFFIGQVAFAQATKNDSVPSKPSKEQKIEEVVVLGYSKTATKASSTAASTTISAEALENRPNTTFLNSLQGAAPGLSVNSSSGSPGSGKIDILIRGVGSLNASTDPLDGLSSSSSQFRNLNPNDIETLSILKDAQATSIYGNRGANGVVVITTKFGKYNSGLKVSYDALTSFSQYPKPSYNLANAKELLKIQQIYGQGGNGVGMSDDDINNYSTDTDWTKELMRVGMTQQHNLGLTYGGENLSVFTSVGYLKNEGIIKGTDFERFTFRNNINGQSKNKRFTYSAQLAAAYSKRNQLDQEANATALAGNIAQDVLLGAVLGDPTLPKYPFQNGAEMFATIGQNSAVYRPYVLYDNMRGGVRNLYAETSVNANLRGSYKITDNLTFTNRLGIDFKEEDRTFARSPLGYLSNSVAASTGAKYGGIETLSNFKDLTINNVSNLTFNKSFGDHDLTVSAYLDYYKGHYLSKSQTQNGLDPLLWSFGAGKGYIPFSAASPSFYQPSVSASKINAGTFAAFGTVDYDYAGRYGFSGTLRRDATYRFEDKNKWDTFWSVSGRWNIDKEEFMAESKFRMLKLRASYGTQGNQNIQVATNNQNPSYLRPLQYIDNYTGTPSIGGYQNLYGYLFSKGNPDLRWEKQSMANIGLDLNYNGIVEGTFDVYQKTTDRLINNIAISAGLGNGFNIIGNNGKLENKGIEASLRGNIIRKQDIKLSVWANGAYNKNTVKALPKEDFTGNNVQAVGGPAYQWYLYQYAGVNQENGELLFVGKDGQITETPTVDDRVATGKSIFPKVSGGFGVDLDVKGFFFNAMFSYQSGGWINDNMESWLLNPAYATLGINVSKDLLNAWTPDNTNTDIPSLTANNQGQEDDSDRYLHKTDFVRLKNVAIGYNLSKEMLRNLPVRSVKVFLQAENLYTWSKWKGFDPEPITQQSLSVYPNPKVYSVGVNVEF</sequence>
<evidence type="ECO:0000256" key="1">
    <source>
        <dbReference type="ARBA" id="ARBA00022729"/>
    </source>
</evidence>
<feature type="domain" description="TonB-dependent receptor plug" evidence="6">
    <location>
        <begin position="54"/>
        <end position="160"/>
    </location>
</feature>
<keyword evidence="2" id="KW-0998">Cell outer membrane</keyword>
<organism evidence="7 8">
    <name type="scientific">Chryseobacterium balustinum</name>
    <dbReference type="NCBI Taxonomy" id="246"/>
    <lineage>
        <taxon>Bacteria</taxon>
        <taxon>Pseudomonadati</taxon>
        <taxon>Bacteroidota</taxon>
        <taxon>Flavobacteriia</taxon>
        <taxon>Flavobacteriales</taxon>
        <taxon>Weeksellaceae</taxon>
        <taxon>Chryseobacterium group</taxon>
        <taxon>Chryseobacterium</taxon>
    </lineage>
</organism>
<comment type="subcellular location">
    <subcellularLocation>
        <location evidence="2">Cell outer membrane</location>
        <topology evidence="2">Multi-pass membrane protein</topology>
    </subcellularLocation>
</comment>
<accession>A0ABY1L3V8</accession>
<comment type="caution">
    <text evidence="7">The sequence shown here is derived from an EMBL/GenBank/DDBJ whole genome shotgun (WGS) entry which is preliminary data.</text>
</comment>
<dbReference type="NCBIfam" id="TIGR04057">
    <property type="entry name" value="SusC_RagA_signa"/>
    <property type="match status" value="1"/>
</dbReference>
<dbReference type="PROSITE" id="PS52016">
    <property type="entry name" value="TONB_DEPENDENT_REC_3"/>
    <property type="match status" value="1"/>
</dbReference>
<proteinExistence type="inferred from homology"/>
<keyword evidence="3" id="KW-0798">TonB box</keyword>
<dbReference type="PANTHER" id="PTHR30069:SF29">
    <property type="entry name" value="HEMOGLOBIN AND HEMOGLOBIN-HAPTOGLOBIN-BINDING PROTEIN 1-RELATED"/>
    <property type="match status" value="1"/>
</dbReference>
<keyword evidence="2" id="KW-0812">Transmembrane</keyword>
<keyword evidence="2" id="KW-1134">Transmembrane beta strand</keyword>
<dbReference type="InterPro" id="IPR023996">
    <property type="entry name" value="TonB-dep_OMP_SusC/RagA"/>
</dbReference>
<dbReference type="InterPro" id="IPR000531">
    <property type="entry name" value="Beta-barrel_TonB"/>
</dbReference>
<evidence type="ECO:0000256" key="4">
    <source>
        <dbReference type="SAM" id="SignalP"/>
    </source>
</evidence>
<evidence type="ECO:0000259" key="5">
    <source>
        <dbReference type="Pfam" id="PF00593"/>
    </source>
</evidence>
<feature type="signal peptide" evidence="4">
    <location>
        <begin position="1"/>
        <end position="22"/>
    </location>
</feature>
<keyword evidence="8" id="KW-1185">Reference proteome</keyword>
<reference evidence="7 8" key="1">
    <citation type="submission" date="2017-02" db="EMBL/GenBank/DDBJ databases">
        <authorList>
            <person name="Varghese N."/>
            <person name="Submissions S."/>
        </authorList>
    </citation>
    <scope>NUCLEOTIDE SEQUENCE [LARGE SCALE GENOMIC DNA]</scope>
    <source>
        <strain evidence="7 8">DSM 16775</strain>
    </source>
</reference>
<dbReference type="NCBIfam" id="TIGR04056">
    <property type="entry name" value="OMP_RagA_SusC"/>
    <property type="match status" value="1"/>
</dbReference>
<dbReference type="InterPro" id="IPR037066">
    <property type="entry name" value="Plug_dom_sf"/>
</dbReference>
<name>A0ABY1L3V8_9FLAO</name>
<gene>
    <name evidence="7" type="ORF">SAMN05421800_101497</name>
</gene>
<feature type="chain" id="PRO_5045424467" evidence="4">
    <location>
        <begin position="23"/>
        <end position="957"/>
    </location>
</feature>
<feature type="domain" description="TonB-dependent receptor-like beta-barrel" evidence="5">
    <location>
        <begin position="366"/>
        <end position="855"/>
    </location>
</feature>
<dbReference type="Proteomes" id="UP000190669">
    <property type="component" value="Unassembled WGS sequence"/>
</dbReference>
<dbReference type="Pfam" id="PF07715">
    <property type="entry name" value="Plug"/>
    <property type="match status" value="1"/>
</dbReference>
<dbReference type="Gene3D" id="2.170.130.10">
    <property type="entry name" value="TonB-dependent receptor, plug domain"/>
    <property type="match status" value="1"/>
</dbReference>
<dbReference type="InterPro" id="IPR039426">
    <property type="entry name" value="TonB-dep_rcpt-like"/>
</dbReference>
<evidence type="ECO:0000256" key="2">
    <source>
        <dbReference type="PROSITE-ProRule" id="PRU01360"/>
    </source>
</evidence>
<evidence type="ECO:0000313" key="7">
    <source>
        <dbReference type="EMBL" id="SKB40901.1"/>
    </source>
</evidence>
<evidence type="ECO:0000259" key="6">
    <source>
        <dbReference type="Pfam" id="PF07715"/>
    </source>
</evidence>
<protein>
    <submittedName>
        <fullName evidence="7">TonB-linked outer membrane protein, SusC/RagA family</fullName>
    </submittedName>
</protein>
<dbReference type="InterPro" id="IPR012910">
    <property type="entry name" value="Plug_dom"/>
</dbReference>
<comment type="similarity">
    <text evidence="2 3">Belongs to the TonB-dependent receptor family.</text>
</comment>
<keyword evidence="1 4" id="KW-0732">Signal</keyword>
<dbReference type="EMBL" id="FUZE01000001">
    <property type="protein sequence ID" value="SKB40901.1"/>
    <property type="molecule type" value="Genomic_DNA"/>
</dbReference>
<dbReference type="Pfam" id="PF00593">
    <property type="entry name" value="TonB_dep_Rec_b-barrel"/>
    <property type="match status" value="1"/>
</dbReference>